<comment type="caution">
    <text evidence="1">The sequence shown here is derived from an EMBL/GenBank/DDBJ whole genome shotgun (WGS) entry which is preliminary data.</text>
</comment>
<evidence type="ECO:0000313" key="2">
    <source>
        <dbReference type="Proteomes" id="UP000029868"/>
    </source>
</evidence>
<organism evidence="1 2">
    <name type="scientific">Colwellia psychrerythraea</name>
    <name type="common">Vibrio psychroerythus</name>
    <dbReference type="NCBI Taxonomy" id="28229"/>
    <lineage>
        <taxon>Bacteria</taxon>
        <taxon>Pseudomonadati</taxon>
        <taxon>Pseudomonadota</taxon>
        <taxon>Gammaproteobacteria</taxon>
        <taxon>Alteromonadales</taxon>
        <taxon>Colwelliaceae</taxon>
        <taxon>Colwellia</taxon>
    </lineage>
</organism>
<sequence length="36" mass="3962">MVKIILTPQANNTVGLYLGGQIWQREVSGVFGEKTL</sequence>
<reference evidence="1 2" key="1">
    <citation type="submission" date="2014-08" db="EMBL/GenBank/DDBJ databases">
        <title>Genomic and Phenotypic Diversity of Colwellia psychrerythraea strains from Disparate Marine Basins.</title>
        <authorList>
            <person name="Techtmann S.M."/>
            <person name="Stelling S.C."/>
            <person name="Utturkar S.M."/>
            <person name="Alshibli N."/>
            <person name="Harris A."/>
            <person name="Brown S.D."/>
            <person name="Hazen T.C."/>
        </authorList>
    </citation>
    <scope>NUCLEOTIDE SEQUENCE [LARGE SCALE GENOMIC DNA]</scope>
    <source>
        <strain evidence="1 2">GAB14E</strain>
    </source>
</reference>
<evidence type="ECO:0000313" key="1">
    <source>
        <dbReference type="EMBL" id="KGJ90387.1"/>
    </source>
</evidence>
<gene>
    <name evidence="1" type="ORF">GAB14E_3630</name>
</gene>
<dbReference type="Proteomes" id="UP000029868">
    <property type="component" value="Unassembled WGS sequence"/>
</dbReference>
<dbReference type="EMBL" id="JQEC01000047">
    <property type="protein sequence ID" value="KGJ90387.1"/>
    <property type="molecule type" value="Genomic_DNA"/>
</dbReference>
<name>A0A099KK95_COLPS</name>
<protein>
    <submittedName>
        <fullName evidence="1">Uncharacterized protein</fullName>
    </submittedName>
</protein>
<proteinExistence type="predicted"/>
<accession>A0A099KK95</accession>
<dbReference type="AlphaFoldDB" id="A0A099KK95"/>